<accession>A0ABP7QAC4</accession>
<proteinExistence type="predicted"/>
<dbReference type="Pfam" id="PF12833">
    <property type="entry name" value="HTH_18"/>
    <property type="match status" value="1"/>
</dbReference>
<evidence type="ECO:0000313" key="6">
    <source>
        <dbReference type="Proteomes" id="UP001500742"/>
    </source>
</evidence>
<dbReference type="EMBL" id="BAAAZC010000025">
    <property type="protein sequence ID" value="GAA3979013.1"/>
    <property type="molecule type" value="Genomic_DNA"/>
</dbReference>
<dbReference type="InterPro" id="IPR018060">
    <property type="entry name" value="HTH_AraC"/>
</dbReference>
<dbReference type="PANTHER" id="PTHR46796:SF6">
    <property type="entry name" value="ARAC SUBFAMILY"/>
    <property type="match status" value="1"/>
</dbReference>
<dbReference type="Gene3D" id="1.10.10.60">
    <property type="entry name" value="Homeodomain-like"/>
    <property type="match status" value="1"/>
</dbReference>
<dbReference type="PROSITE" id="PS01124">
    <property type="entry name" value="HTH_ARAC_FAMILY_2"/>
    <property type="match status" value="1"/>
</dbReference>
<dbReference type="PANTHER" id="PTHR46796">
    <property type="entry name" value="HTH-TYPE TRANSCRIPTIONAL ACTIVATOR RHAS-RELATED"/>
    <property type="match status" value="1"/>
</dbReference>
<dbReference type="RefSeq" id="WP_259088009.1">
    <property type="nucleotide sequence ID" value="NZ_BAAAZC010000025.1"/>
</dbReference>
<dbReference type="InterPro" id="IPR050204">
    <property type="entry name" value="AraC_XylS_family_regulators"/>
</dbReference>
<evidence type="ECO:0000256" key="2">
    <source>
        <dbReference type="ARBA" id="ARBA00023125"/>
    </source>
</evidence>
<dbReference type="InterPro" id="IPR009057">
    <property type="entry name" value="Homeodomain-like_sf"/>
</dbReference>
<dbReference type="Pfam" id="PF22200">
    <property type="entry name" value="ExsA_N"/>
    <property type="match status" value="1"/>
</dbReference>
<evidence type="ECO:0000259" key="4">
    <source>
        <dbReference type="PROSITE" id="PS01124"/>
    </source>
</evidence>
<keyword evidence="6" id="KW-1185">Reference proteome</keyword>
<comment type="caution">
    <text evidence="5">The sequence shown here is derived from an EMBL/GenBank/DDBJ whole genome shotgun (WGS) entry which is preliminary data.</text>
</comment>
<keyword evidence="1" id="KW-0805">Transcription regulation</keyword>
<dbReference type="SUPFAM" id="SSF46689">
    <property type="entry name" value="Homeodomain-like"/>
    <property type="match status" value="1"/>
</dbReference>
<dbReference type="Proteomes" id="UP001500742">
    <property type="component" value="Unassembled WGS sequence"/>
</dbReference>
<dbReference type="SMART" id="SM00342">
    <property type="entry name" value="HTH_ARAC"/>
    <property type="match status" value="1"/>
</dbReference>
<dbReference type="InterPro" id="IPR054015">
    <property type="entry name" value="ExsA-like_N"/>
</dbReference>
<gene>
    <name evidence="5" type="ORF">GCM10022210_32530</name>
</gene>
<keyword evidence="3" id="KW-0804">Transcription</keyword>
<protein>
    <recommendedName>
        <fullName evidence="4">HTH araC/xylS-type domain-containing protein</fullName>
    </recommendedName>
</protein>
<organism evidence="5 6">
    <name type="scientific">Mucilaginibacter dorajii</name>
    <dbReference type="NCBI Taxonomy" id="692994"/>
    <lineage>
        <taxon>Bacteria</taxon>
        <taxon>Pseudomonadati</taxon>
        <taxon>Bacteroidota</taxon>
        <taxon>Sphingobacteriia</taxon>
        <taxon>Sphingobacteriales</taxon>
        <taxon>Sphingobacteriaceae</taxon>
        <taxon>Mucilaginibacter</taxon>
    </lineage>
</organism>
<keyword evidence="2" id="KW-0238">DNA-binding</keyword>
<evidence type="ECO:0000256" key="3">
    <source>
        <dbReference type="ARBA" id="ARBA00023163"/>
    </source>
</evidence>
<evidence type="ECO:0000313" key="5">
    <source>
        <dbReference type="EMBL" id="GAA3979013.1"/>
    </source>
</evidence>
<sequence length="268" mass="30785">MNDKNHIQFDNLLYSCVDKKQRANESFVQEHAFGYIISGESHFKTNEGMKVAGPGTIGLVRRNQLIKSDKVPPIGGGDFKAVNIFLDQAFLRRYSAENKLAPANNYQGDKIRILPPDPFIKGYFDSLLPYFDHPKMASSAMTELKSREAVELLLRLDPTFYDFLFDFSEPYKIDLEAYMNQHYMYNVPTARFATLTGRSLASFKRDFEKVFRTSPGQWLQQKRLAEAYYLISQKGRKPSDVYLDVGFENLSHFSYTFKKAFGVSPSLV</sequence>
<reference evidence="6" key="1">
    <citation type="journal article" date="2019" name="Int. J. Syst. Evol. Microbiol.">
        <title>The Global Catalogue of Microorganisms (GCM) 10K type strain sequencing project: providing services to taxonomists for standard genome sequencing and annotation.</title>
        <authorList>
            <consortium name="The Broad Institute Genomics Platform"/>
            <consortium name="The Broad Institute Genome Sequencing Center for Infectious Disease"/>
            <person name="Wu L."/>
            <person name="Ma J."/>
        </authorList>
    </citation>
    <scope>NUCLEOTIDE SEQUENCE [LARGE SCALE GENOMIC DNA]</scope>
    <source>
        <strain evidence="6">JCM 16601</strain>
    </source>
</reference>
<evidence type="ECO:0000256" key="1">
    <source>
        <dbReference type="ARBA" id="ARBA00023015"/>
    </source>
</evidence>
<name>A0ABP7QAC4_9SPHI</name>
<feature type="domain" description="HTH araC/xylS-type" evidence="4">
    <location>
        <begin position="173"/>
        <end position="268"/>
    </location>
</feature>